<dbReference type="Pfam" id="PF13715">
    <property type="entry name" value="CarbopepD_reg_2"/>
    <property type="match status" value="1"/>
</dbReference>
<dbReference type="Gene3D" id="2.170.130.10">
    <property type="entry name" value="TonB-dependent receptor, plug domain"/>
    <property type="match status" value="1"/>
</dbReference>
<dbReference type="NCBIfam" id="TIGR04057">
    <property type="entry name" value="SusC_RagA_signa"/>
    <property type="match status" value="1"/>
</dbReference>
<dbReference type="InterPro" id="IPR008969">
    <property type="entry name" value="CarboxyPept-like_regulatory"/>
</dbReference>
<comment type="caution">
    <text evidence="12">The sequence shown here is derived from an EMBL/GenBank/DDBJ whole genome shotgun (WGS) entry which is preliminary data.</text>
</comment>
<evidence type="ECO:0000259" key="10">
    <source>
        <dbReference type="Pfam" id="PF00593"/>
    </source>
</evidence>
<keyword evidence="5 9" id="KW-0798">TonB box</keyword>
<dbReference type="SUPFAM" id="SSF49464">
    <property type="entry name" value="Carboxypeptidase regulatory domain-like"/>
    <property type="match status" value="1"/>
</dbReference>
<gene>
    <name evidence="12" type="ORF">QQ020_02305</name>
</gene>
<evidence type="ECO:0000256" key="9">
    <source>
        <dbReference type="RuleBase" id="RU003357"/>
    </source>
</evidence>
<reference evidence="12" key="1">
    <citation type="submission" date="2023-06" db="EMBL/GenBank/DDBJ databases">
        <title>Genomic of Agaribacillus aureum.</title>
        <authorList>
            <person name="Wang G."/>
        </authorList>
    </citation>
    <scope>NUCLEOTIDE SEQUENCE</scope>
    <source>
        <strain evidence="12">BMA12</strain>
    </source>
</reference>
<evidence type="ECO:0000256" key="3">
    <source>
        <dbReference type="ARBA" id="ARBA00022452"/>
    </source>
</evidence>
<evidence type="ECO:0000256" key="5">
    <source>
        <dbReference type="ARBA" id="ARBA00023077"/>
    </source>
</evidence>
<dbReference type="InterPro" id="IPR023996">
    <property type="entry name" value="TonB-dep_OMP_SusC/RagA"/>
</dbReference>
<comment type="subcellular location">
    <subcellularLocation>
        <location evidence="1 8">Cell outer membrane</location>
        <topology evidence="1 8">Multi-pass membrane protein</topology>
    </subcellularLocation>
</comment>
<evidence type="ECO:0000256" key="2">
    <source>
        <dbReference type="ARBA" id="ARBA00022448"/>
    </source>
</evidence>
<dbReference type="InterPro" id="IPR036942">
    <property type="entry name" value="Beta-barrel_TonB_sf"/>
</dbReference>
<keyword evidence="3 8" id="KW-1134">Transmembrane beta strand</keyword>
<evidence type="ECO:0000256" key="8">
    <source>
        <dbReference type="PROSITE-ProRule" id="PRU01360"/>
    </source>
</evidence>
<dbReference type="Proteomes" id="UP001172083">
    <property type="component" value="Unassembled WGS sequence"/>
</dbReference>
<accession>A0ABT8KZJ8</accession>
<comment type="similarity">
    <text evidence="8 9">Belongs to the TonB-dependent receptor family.</text>
</comment>
<name>A0ABT8KZJ8_9BACT</name>
<evidence type="ECO:0000256" key="7">
    <source>
        <dbReference type="ARBA" id="ARBA00023237"/>
    </source>
</evidence>
<feature type="domain" description="TonB-dependent receptor-like beta-barrel" evidence="10">
    <location>
        <begin position="462"/>
        <end position="942"/>
    </location>
</feature>
<dbReference type="Pfam" id="PF00593">
    <property type="entry name" value="TonB_dep_Rec_b-barrel"/>
    <property type="match status" value="1"/>
</dbReference>
<dbReference type="InterPro" id="IPR023997">
    <property type="entry name" value="TonB-dep_OMP_SusC/RagA_CS"/>
</dbReference>
<organism evidence="12 13">
    <name type="scientific">Agaribacillus aureus</name>
    <dbReference type="NCBI Taxonomy" id="3051825"/>
    <lineage>
        <taxon>Bacteria</taxon>
        <taxon>Pseudomonadati</taxon>
        <taxon>Bacteroidota</taxon>
        <taxon>Cytophagia</taxon>
        <taxon>Cytophagales</taxon>
        <taxon>Splendidivirgaceae</taxon>
        <taxon>Agaribacillus</taxon>
    </lineage>
</organism>
<sequence>MNLKYHIQKTIKPPHALVIFSALLMLAASTMAGDGKLQSITVSGKVTSSSDGSALPGVNVLLKGSNEGTITDVDGNYSIVVPDQNSVLIFSYIGYFTQEITVGDQSVINIEMMDDITSLDEVVVTALGIKREERSLGYSVGKVKGEEVTRVAQENVINALSGKVAGATINSTGGTGSSVSMVIRGATSLSTDNQPLFVVDGIPLENSLNNMGQFGDRNIVDYGNAISDLNPNDIESVTILKGPSAAALYGTRAGNGVVLITTKTAQKGQRMKVNISSNTVFDIPFKFLNVQKKFASGFFSFRPENVGGGVLPPINDGDGTGAGPELNKGYFAQQWNAPLDANGFPIPTELVSYRDNVENFVQTGLTTTNGISVSNSTDAVDYRIGFTNMSHNGIVPGSDLYRNNLSTSASINPHKNVTISSSINIGKTWSNNRPSSNRGTNPLQWAYSTPVNVDIRELEDYWLPGQEGLATRSVSPNHENPYFLAYEVDNAFERTRVFGNVQAEWRITDEFTVKARYLHDQTDGRRETKIPPGYNREPNNGAYGLATNTSFERNVDVLGTYSKVWDKLSVTVSAGGNALYAKNTAISNSSSSKSGLIVPNVFSVRNISNTALSYNSSWSQRAIYSVFALANIGWKDLLYLDITARNDWSSTLPSENRSYFYPSVSLSFLANELFELGSNINLLKLRAGWAQVGNDTSPYNLYPVYGNSGQWGDAVRLNKSGTILIPGLKPEEATSMEFGLDLNMFDNKIRFEGTYYEVENRNQILQNIPLPVSSGFNNININAGLIESKGWEFMLGFTPVRTSNWSWDVDINFSRNITKIIELDEGVDAIEFWSDNKSFSRGYVENSETGEDGLVGNIYSPRIKRVTDENSPYFGYPLIGEGLDAEWLPSDEPVKVGNYNPDFLMGLQSRLSFKNFVLNMTFDWRSGGQYMSQTNRYFSESVQTQLWLDHLVNPGDLGPGEELRDWVIANADKLLFSEDLRPVGGPTPEYGGFPESFSGTTVYDGTFAPGVVGHYDDDGNFILDRENLGGEGTIFLPYVVSFPWEFGTPSMFDADFIKLREISLGYQLPDNLVSRLGMQNAMVSIYSRNIMLWTKDSDFGIDPERAFQAESGTGNRGTQFKQGIERYNVDPWVIPVGFKLDLTF</sequence>
<evidence type="ECO:0000256" key="4">
    <source>
        <dbReference type="ARBA" id="ARBA00022692"/>
    </source>
</evidence>
<dbReference type="SUPFAM" id="SSF56935">
    <property type="entry name" value="Porins"/>
    <property type="match status" value="1"/>
</dbReference>
<dbReference type="EMBL" id="JAUJEB010000001">
    <property type="protein sequence ID" value="MDN5210854.1"/>
    <property type="molecule type" value="Genomic_DNA"/>
</dbReference>
<evidence type="ECO:0000259" key="11">
    <source>
        <dbReference type="Pfam" id="PF07715"/>
    </source>
</evidence>
<keyword evidence="7 8" id="KW-0998">Cell outer membrane</keyword>
<keyword evidence="2 8" id="KW-0813">Transport</keyword>
<feature type="domain" description="TonB-dependent receptor plug" evidence="11">
    <location>
        <begin position="134"/>
        <end position="257"/>
    </location>
</feature>
<evidence type="ECO:0000313" key="13">
    <source>
        <dbReference type="Proteomes" id="UP001172083"/>
    </source>
</evidence>
<evidence type="ECO:0000256" key="6">
    <source>
        <dbReference type="ARBA" id="ARBA00023136"/>
    </source>
</evidence>
<dbReference type="Pfam" id="PF07715">
    <property type="entry name" value="Plug"/>
    <property type="match status" value="1"/>
</dbReference>
<dbReference type="Gene3D" id="2.60.40.1120">
    <property type="entry name" value="Carboxypeptidase-like, regulatory domain"/>
    <property type="match status" value="1"/>
</dbReference>
<dbReference type="InterPro" id="IPR012910">
    <property type="entry name" value="Plug_dom"/>
</dbReference>
<dbReference type="InterPro" id="IPR000531">
    <property type="entry name" value="Beta-barrel_TonB"/>
</dbReference>
<keyword evidence="13" id="KW-1185">Reference proteome</keyword>
<dbReference type="RefSeq" id="WP_346756194.1">
    <property type="nucleotide sequence ID" value="NZ_JAUJEB010000001.1"/>
</dbReference>
<evidence type="ECO:0000256" key="1">
    <source>
        <dbReference type="ARBA" id="ARBA00004571"/>
    </source>
</evidence>
<dbReference type="NCBIfam" id="TIGR04056">
    <property type="entry name" value="OMP_RagA_SusC"/>
    <property type="match status" value="1"/>
</dbReference>
<evidence type="ECO:0000313" key="12">
    <source>
        <dbReference type="EMBL" id="MDN5210854.1"/>
    </source>
</evidence>
<dbReference type="InterPro" id="IPR039426">
    <property type="entry name" value="TonB-dep_rcpt-like"/>
</dbReference>
<keyword evidence="4 8" id="KW-0812">Transmembrane</keyword>
<protein>
    <submittedName>
        <fullName evidence="12">SusC/RagA family TonB-linked outer membrane protein</fullName>
    </submittedName>
</protein>
<proteinExistence type="inferred from homology"/>
<dbReference type="PROSITE" id="PS52016">
    <property type="entry name" value="TONB_DEPENDENT_REC_3"/>
    <property type="match status" value="1"/>
</dbReference>
<dbReference type="InterPro" id="IPR037066">
    <property type="entry name" value="Plug_dom_sf"/>
</dbReference>
<keyword evidence="6 8" id="KW-0472">Membrane</keyword>
<dbReference type="Gene3D" id="2.40.170.20">
    <property type="entry name" value="TonB-dependent receptor, beta-barrel domain"/>
    <property type="match status" value="1"/>
</dbReference>